<dbReference type="InterPro" id="IPR011330">
    <property type="entry name" value="Glyco_hydro/deAcase_b/a-brl"/>
</dbReference>
<dbReference type="InterPro" id="IPR002509">
    <property type="entry name" value="NODB_dom"/>
</dbReference>
<proteinExistence type="predicted"/>
<accession>A0ABN2IGY8</accession>
<gene>
    <name evidence="2" type="ORF">GCM10009765_62300</name>
</gene>
<protein>
    <submittedName>
        <fullName evidence="2">Polysaccharide deacetylase family protein</fullName>
    </submittedName>
</protein>
<evidence type="ECO:0000313" key="2">
    <source>
        <dbReference type="EMBL" id="GAA1704679.1"/>
    </source>
</evidence>
<reference evidence="2 3" key="1">
    <citation type="journal article" date="2019" name="Int. J. Syst. Evol. Microbiol.">
        <title>The Global Catalogue of Microorganisms (GCM) 10K type strain sequencing project: providing services to taxonomists for standard genome sequencing and annotation.</title>
        <authorList>
            <consortium name="The Broad Institute Genomics Platform"/>
            <consortium name="The Broad Institute Genome Sequencing Center for Infectious Disease"/>
            <person name="Wu L."/>
            <person name="Ma J."/>
        </authorList>
    </citation>
    <scope>NUCLEOTIDE SEQUENCE [LARGE SCALE GENOMIC DNA]</scope>
    <source>
        <strain evidence="2 3">JCM 14718</strain>
    </source>
</reference>
<name>A0ABN2IGY8_9ACTN</name>
<dbReference type="EMBL" id="BAAANY010000030">
    <property type="protein sequence ID" value="GAA1704679.1"/>
    <property type="molecule type" value="Genomic_DNA"/>
</dbReference>
<dbReference type="Proteomes" id="UP001500618">
    <property type="component" value="Unassembled WGS sequence"/>
</dbReference>
<dbReference type="PROSITE" id="PS51677">
    <property type="entry name" value="NODB"/>
    <property type="match status" value="1"/>
</dbReference>
<dbReference type="Gene3D" id="3.20.20.370">
    <property type="entry name" value="Glycoside hydrolase/deacetylase"/>
    <property type="match status" value="1"/>
</dbReference>
<keyword evidence="3" id="KW-1185">Reference proteome</keyword>
<dbReference type="InterPro" id="IPR050248">
    <property type="entry name" value="Polysacc_deacetylase_ArnD"/>
</dbReference>
<dbReference type="PANTHER" id="PTHR10587:SF134">
    <property type="entry name" value="SECRETED PROTEIN"/>
    <property type="match status" value="1"/>
</dbReference>
<dbReference type="Pfam" id="PF01522">
    <property type="entry name" value="Polysacc_deac_1"/>
    <property type="match status" value="1"/>
</dbReference>
<comment type="caution">
    <text evidence="2">The sequence shown here is derived from an EMBL/GenBank/DDBJ whole genome shotgun (WGS) entry which is preliminary data.</text>
</comment>
<evidence type="ECO:0000259" key="1">
    <source>
        <dbReference type="PROSITE" id="PS51677"/>
    </source>
</evidence>
<dbReference type="PANTHER" id="PTHR10587">
    <property type="entry name" value="GLYCOSYL TRANSFERASE-RELATED"/>
    <property type="match status" value="1"/>
</dbReference>
<dbReference type="SUPFAM" id="SSF88713">
    <property type="entry name" value="Glycoside hydrolase/deacetylase"/>
    <property type="match status" value="1"/>
</dbReference>
<organism evidence="2 3">
    <name type="scientific">Fodinicola feengrottensis</name>
    <dbReference type="NCBI Taxonomy" id="435914"/>
    <lineage>
        <taxon>Bacteria</taxon>
        <taxon>Bacillati</taxon>
        <taxon>Actinomycetota</taxon>
        <taxon>Actinomycetes</taxon>
        <taxon>Mycobacteriales</taxon>
        <taxon>Fodinicola</taxon>
    </lineage>
</organism>
<sequence>MRPGWWVAIAAALAAVVLVVAVPLTSHLRHPGEAAQTPSAEPPPAVTYPALAPLPTIPLAAPPPAAIRLNDSGPEVPVVTRIPTDKKIVFITMDDGTFPNPAAPRLFAATKLPATLFLISKTAAKTPLYFKSLVADGARVEGHTVNHPYGGLKGRSEKVQHSELCNSAVQLKQIFGSTPKWFRPPYGTYDQTTLRTAKQCGYQVSVMWEASVIDGVLCIAQHQFGAGNPLQPGMILLMHFTQNFEHDYRTLLAAIQQSGYSVGRLSDYLDQTRAPKTGPHPSLVVPKPVTPISGPLCPDVAAAQASQSAAAAAAAAQAHASPTTTAKD</sequence>
<evidence type="ECO:0000313" key="3">
    <source>
        <dbReference type="Proteomes" id="UP001500618"/>
    </source>
</evidence>
<feature type="domain" description="NodB homology" evidence="1">
    <location>
        <begin position="87"/>
        <end position="263"/>
    </location>
</feature>
<dbReference type="CDD" id="cd10917">
    <property type="entry name" value="CE4_NodB_like_6s_7s"/>
    <property type="match status" value="1"/>
</dbReference>